<dbReference type="Pfam" id="PF03815">
    <property type="entry name" value="LCCL"/>
    <property type="match status" value="1"/>
</dbReference>
<feature type="chain" id="PRO_5042165988" description="Discoidin, CUB and LCCL domain-containing protein 1" evidence="10">
    <location>
        <begin position="24"/>
        <end position="608"/>
    </location>
</feature>
<evidence type="ECO:0008006" key="16">
    <source>
        <dbReference type="Google" id="ProtNLM"/>
    </source>
</evidence>
<dbReference type="SMART" id="SM00231">
    <property type="entry name" value="FA58C"/>
    <property type="match status" value="1"/>
</dbReference>
<sequence length="608" mass="67352">MSGNEKLYGFFLIYSALSPLLFGEKPGDGCGHSVQGRESGVLTSKNYPGTYPNNTLCKKRLRAKECESNYVKILKGGYGNDPVDEPLCGNLKTQHKEVHIDSSEVTIEFRSGLHVSGRGFLLAYATREHKDLLTCLDRGIHFSSNYRKYCPAGCKAVAGDISGDISQGYRRTSVLCKAAVHAGVILDEVGGTISVEEHKGLSHYSATRANGIQSKDGSLSDTLFTFVTDDRKRQTTLLPVSHTWAPDHNDSEQWLQLDFGEKKKITGIITTGSTRTDLDYYVRSYKIEHKERNRWKTYTQNNSSEDMVFEGNLDCLHSARNTFHPPIVARYLRIVPQTWQQRIAMRVELLGYPYVKVNLSSQISQETLQPKTKPPGGDEEVTQPVASQANLVKLAIIIVPTVLFVLLLLAGVCVFKTLKKKKTKETPYGSSDAQETGCWKQIKQPFARHQSTEFTISYSSEKDPIQKLDLVTSTMAEYQQPLMIGMGTVARKGSTFRPMDTETKDEPGEAATHYDYLHTANQYALPLTNQEPDYSVPGAVLSKTPSFKAVDCGGYRKAGPFPGVYQTPQAKGDRANNSEGVYDCPKVSATRPRTGSAGNTRGPRSSRP</sequence>
<reference evidence="14" key="1">
    <citation type="journal article" date="2023" name="Science">
        <title>Genome structures resolve the early diversification of teleost fishes.</title>
        <authorList>
            <person name="Parey E."/>
            <person name="Louis A."/>
            <person name="Montfort J."/>
            <person name="Bouchez O."/>
            <person name="Roques C."/>
            <person name="Iampietro C."/>
            <person name="Lluch J."/>
            <person name="Castinel A."/>
            <person name="Donnadieu C."/>
            <person name="Desvignes T."/>
            <person name="Floi Bucao C."/>
            <person name="Jouanno E."/>
            <person name="Wen M."/>
            <person name="Mejri S."/>
            <person name="Dirks R."/>
            <person name="Jansen H."/>
            <person name="Henkel C."/>
            <person name="Chen W.J."/>
            <person name="Zahm M."/>
            <person name="Cabau C."/>
            <person name="Klopp C."/>
            <person name="Thompson A.W."/>
            <person name="Robinson-Rechavi M."/>
            <person name="Braasch I."/>
            <person name="Lecointre G."/>
            <person name="Bobe J."/>
            <person name="Postlethwait J.H."/>
            <person name="Berthelot C."/>
            <person name="Roest Crollius H."/>
            <person name="Guiguen Y."/>
        </authorList>
    </citation>
    <scope>NUCLEOTIDE SEQUENCE</scope>
    <source>
        <strain evidence="14">NC1722</strain>
    </source>
</reference>
<evidence type="ECO:0000256" key="7">
    <source>
        <dbReference type="PROSITE-ProRule" id="PRU00059"/>
    </source>
</evidence>
<keyword evidence="6 7" id="KW-1015">Disulfide bond</keyword>
<dbReference type="CDD" id="cd00057">
    <property type="entry name" value="FA58C"/>
    <property type="match status" value="1"/>
</dbReference>
<evidence type="ECO:0000256" key="5">
    <source>
        <dbReference type="ARBA" id="ARBA00023136"/>
    </source>
</evidence>
<dbReference type="SUPFAM" id="SSF49785">
    <property type="entry name" value="Galactose-binding domain-like"/>
    <property type="match status" value="1"/>
</dbReference>
<dbReference type="InterPro" id="IPR050633">
    <property type="entry name" value="Neuropilin_MCO_CoagFactor"/>
</dbReference>
<proteinExistence type="predicted"/>
<dbReference type="GO" id="GO:0005886">
    <property type="term" value="C:plasma membrane"/>
    <property type="evidence" value="ECO:0007669"/>
    <property type="project" value="TreeGrafter"/>
</dbReference>
<dbReference type="SMART" id="SM00042">
    <property type="entry name" value="CUB"/>
    <property type="match status" value="1"/>
</dbReference>
<evidence type="ECO:0000256" key="1">
    <source>
        <dbReference type="ARBA" id="ARBA00004479"/>
    </source>
</evidence>
<dbReference type="InterPro" id="IPR000859">
    <property type="entry name" value="CUB_dom"/>
</dbReference>
<evidence type="ECO:0000259" key="13">
    <source>
        <dbReference type="PROSITE" id="PS50820"/>
    </source>
</evidence>
<feature type="signal peptide" evidence="10">
    <location>
        <begin position="1"/>
        <end position="23"/>
    </location>
</feature>
<feature type="domain" description="LCCL" evidence="13">
    <location>
        <begin position="150"/>
        <end position="224"/>
    </location>
</feature>
<evidence type="ECO:0000256" key="6">
    <source>
        <dbReference type="ARBA" id="ARBA00023157"/>
    </source>
</evidence>
<evidence type="ECO:0000256" key="8">
    <source>
        <dbReference type="SAM" id="MobiDB-lite"/>
    </source>
</evidence>
<dbReference type="PANTHER" id="PTHR46806:SF1">
    <property type="entry name" value="DISCOIDIN, CUB AND LCCL DOMAIN-CONTAINING PROTEIN 1"/>
    <property type="match status" value="1"/>
</dbReference>
<dbReference type="InterPro" id="IPR008979">
    <property type="entry name" value="Galactose-bd-like_sf"/>
</dbReference>
<accession>A0AAD7WGS0</accession>
<dbReference type="PROSITE" id="PS50022">
    <property type="entry name" value="FA58C_3"/>
    <property type="match status" value="1"/>
</dbReference>
<keyword evidence="5 9" id="KW-0472">Membrane</keyword>
<evidence type="ECO:0000256" key="3">
    <source>
        <dbReference type="ARBA" id="ARBA00022692"/>
    </source>
</evidence>
<evidence type="ECO:0000256" key="10">
    <source>
        <dbReference type="SAM" id="SignalP"/>
    </source>
</evidence>
<comment type="caution">
    <text evidence="7">Lacks conserved residue(s) required for the propagation of feature annotation.</text>
</comment>
<dbReference type="SUPFAM" id="SSF49854">
    <property type="entry name" value="Spermadhesin, CUB domain"/>
    <property type="match status" value="1"/>
</dbReference>
<dbReference type="EMBL" id="JAINUG010000108">
    <property type="protein sequence ID" value="KAJ8396223.1"/>
    <property type="molecule type" value="Genomic_DNA"/>
</dbReference>
<comment type="subcellular location">
    <subcellularLocation>
        <location evidence="1">Membrane</location>
        <topology evidence="1">Single-pass type I membrane protein</topology>
    </subcellularLocation>
</comment>
<dbReference type="InterPro" id="IPR035914">
    <property type="entry name" value="Sperma_CUB_dom_sf"/>
</dbReference>
<dbReference type="CDD" id="cd00041">
    <property type="entry name" value="CUB"/>
    <property type="match status" value="1"/>
</dbReference>
<organism evidence="14 15">
    <name type="scientific">Aldrovandia affinis</name>
    <dbReference type="NCBI Taxonomy" id="143900"/>
    <lineage>
        <taxon>Eukaryota</taxon>
        <taxon>Metazoa</taxon>
        <taxon>Chordata</taxon>
        <taxon>Craniata</taxon>
        <taxon>Vertebrata</taxon>
        <taxon>Euteleostomi</taxon>
        <taxon>Actinopterygii</taxon>
        <taxon>Neopterygii</taxon>
        <taxon>Teleostei</taxon>
        <taxon>Notacanthiformes</taxon>
        <taxon>Halosauridae</taxon>
        <taxon>Aldrovandia</taxon>
    </lineage>
</organism>
<evidence type="ECO:0000256" key="2">
    <source>
        <dbReference type="ARBA" id="ARBA00022553"/>
    </source>
</evidence>
<feature type="transmembrane region" description="Helical" evidence="9">
    <location>
        <begin position="394"/>
        <end position="415"/>
    </location>
</feature>
<feature type="disulfide bond" evidence="7">
    <location>
        <begin position="30"/>
        <end position="57"/>
    </location>
</feature>
<dbReference type="Proteomes" id="UP001221898">
    <property type="component" value="Unassembled WGS sequence"/>
</dbReference>
<dbReference type="PROSITE" id="PS01180">
    <property type="entry name" value="CUB"/>
    <property type="match status" value="1"/>
</dbReference>
<dbReference type="InterPro" id="IPR000421">
    <property type="entry name" value="FA58C"/>
</dbReference>
<dbReference type="AlphaFoldDB" id="A0AAD7WGS0"/>
<feature type="domain" description="F5/8 type C" evidence="12">
    <location>
        <begin position="244"/>
        <end position="352"/>
    </location>
</feature>
<dbReference type="PROSITE" id="PS50820">
    <property type="entry name" value="LCCL"/>
    <property type="match status" value="1"/>
</dbReference>
<name>A0AAD7WGS0_9TELE</name>
<evidence type="ECO:0000259" key="12">
    <source>
        <dbReference type="PROSITE" id="PS50022"/>
    </source>
</evidence>
<feature type="domain" description="CUB" evidence="11">
    <location>
        <begin position="30"/>
        <end position="127"/>
    </location>
</feature>
<keyword evidence="3 9" id="KW-0812">Transmembrane</keyword>
<evidence type="ECO:0000313" key="14">
    <source>
        <dbReference type="EMBL" id="KAJ8396223.1"/>
    </source>
</evidence>
<protein>
    <recommendedName>
        <fullName evidence="16">Discoidin, CUB and LCCL domain-containing protein 1</fullName>
    </recommendedName>
</protein>
<dbReference type="PANTHER" id="PTHR46806">
    <property type="entry name" value="F5/8 TYPE C DOMAIN-CONTAINING PROTEIN"/>
    <property type="match status" value="1"/>
</dbReference>
<dbReference type="Gene3D" id="2.60.120.290">
    <property type="entry name" value="Spermadhesin, CUB domain"/>
    <property type="match status" value="2"/>
</dbReference>
<gene>
    <name evidence="14" type="ORF">AAFF_G00020900</name>
</gene>
<evidence type="ECO:0000256" key="4">
    <source>
        <dbReference type="ARBA" id="ARBA00022989"/>
    </source>
</evidence>
<dbReference type="Pfam" id="PF00754">
    <property type="entry name" value="F5_F8_type_C"/>
    <property type="match status" value="1"/>
</dbReference>
<dbReference type="Gene3D" id="2.170.130.20">
    <property type="entry name" value="LCCL-like domain"/>
    <property type="match status" value="1"/>
</dbReference>
<keyword evidence="10" id="KW-0732">Signal</keyword>
<keyword evidence="2" id="KW-0597">Phosphoprotein</keyword>
<dbReference type="Pfam" id="PF00431">
    <property type="entry name" value="CUB"/>
    <property type="match status" value="1"/>
</dbReference>
<evidence type="ECO:0000313" key="15">
    <source>
        <dbReference type="Proteomes" id="UP001221898"/>
    </source>
</evidence>
<evidence type="ECO:0000259" key="11">
    <source>
        <dbReference type="PROSITE" id="PS01180"/>
    </source>
</evidence>
<feature type="region of interest" description="Disordered" evidence="8">
    <location>
        <begin position="565"/>
        <end position="608"/>
    </location>
</feature>
<dbReference type="InterPro" id="IPR036609">
    <property type="entry name" value="LCCL_sf"/>
</dbReference>
<dbReference type="InterPro" id="IPR004043">
    <property type="entry name" value="LCCL"/>
</dbReference>
<keyword evidence="15" id="KW-1185">Reference proteome</keyword>
<keyword evidence="4 9" id="KW-1133">Transmembrane helix</keyword>
<dbReference type="Gene3D" id="2.60.120.260">
    <property type="entry name" value="Galactose-binding domain-like"/>
    <property type="match status" value="1"/>
</dbReference>
<dbReference type="GO" id="GO:0038023">
    <property type="term" value="F:signaling receptor activity"/>
    <property type="evidence" value="ECO:0007669"/>
    <property type="project" value="TreeGrafter"/>
</dbReference>
<comment type="caution">
    <text evidence="14">The sequence shown here is derived from an EMBL/GenBank/DDBJ whole genome shotgun (WGS) entry which is preliminary data.</text>
</comment>
<feature type="compositionally biased region" description="Polar residues" evidence="8">
    <location>
        <begin position="591"/>
        <end position="608"/>
    </location>
</feature>
<evidence type="ECO:0000256" key="9">
    <source>
        <dbReference type="SAM" id="Phobius"/>
    </source>
</evidence>
<dbReference type="SMART" id="SM00603">
    <property type="entry name" value="LCCL"/>
    <property type="match status" value="1"/>
</dbReference>
<dbReference type="SUPFAM" id="SSF69848">
    <property type="entry name" value="LCCL domain"/>
    <property type="match status" value="1"/>
</dbReference>